<comment type="caution">
    <text evidence="1">The sequence shown here is derived from an EMBL/GenBank/DDBJ whole genome shotgun (WGS) entry which is preliminary data.</text>
</comment>
<dbReference type="EMBL" id="JAATNW010000002">
    <property type="protein sequence ID" value="NMH59109.1"/>
    <property type="molecule type" value="Genomic_DNA"/>
</dbReference>
<dbReference type="RefSeq" id="WP_169209682.1">
    <property type="nucleotide sequence ID" value="NZ_JAATNW010000002.1"/>
</dbReference>
<proteinExistence type="predicted"/>
<sequence length="138" mass="16385">MSLIALPNVLADDHEPPFIGGEYWEITGIKTADGGWLKYEKWLASEWKKNMEFAKSEGWITRYEVFGNLHPRHDEPDLYLAVVFKNMSTVEEDEQRRKKYMEWVKKSMETMEQESGDRAEYRTVMSTVLLQELKFRNK</sequence>
<accession>A0ABX1QZ40</accession>
<evidence type="ECO:0000313" key="2">
    <source>
        <dbReference type="Proteomes" id="UP000709336"/>
    </source>
</evidence>
<reference evidence="1 2" key="1">
    <citation type="submission" date="2020-03" db="EMBL/GenBank/DDBJ databases">
        <title>Alteromonas ponticola sp. nov., isolated from seawater.</title>
        <authorList>
            <person name="Yoon J.-H."/>
            <person name="Kim Y.-O."/>
        </authorList>
    </citation>
    <scope>NUCLEOTIDE SEQUENCE [LARGE SCALE GENOMIC DNA]</scope>
    <source>
        <strain evidence="1 2">MYP5</strain>
    </source>
</reference>
<gene>
    <name evidence="1" type="ORF">HCJ96_03620</name>
</gene>
<dbReference type="Proteomes" id="UP000709336">
    <property type="component" value="Unassembled WGS sequence"/>
</dbReference>
<keyword evidence="2" id="KW-1185">Reference proteome</keyword>
<organism evidence="1 2">
    <name type="scientific">Alteromonas ponticola</name>
    <dbReference type="NCBI Taxonomy" id="2720613"/>
    <lineage>
        <taxon>Bacteria</taxon>
        <taxon>Pseudomonadati</taxon>
        <taxon>Pseudomonadota</taxon>
        <taxon>Gammaproteobacteria</taxon>
        <taxon>Alteromonadales</taxon>
        <taxon>Alteromonadaceae</taxon>
        <taxon>Alteromonas/Salinimonas group</taxon>
        <taxon>Alteromonas</taxon>
    </lineage>
</organism>
<evidence type="ECO:0000313" key="1">
    <source>
        <dbReference type="EMBL" id="NMH59109.1"/>
    </source>
</evidence>
<name>A0ABX1QZ40_9ALTE</name>
<protein>
    <recommendedName>
        <fullName evidence="3">NIPSNAP domain-containing protein</fullName>
    </recommendedName>
</protein>
<evidence type="ECO:0008006" key="3">
    <source>
        <dbReference type="Google" id="ProtNLM"/>
    </source>
</evidence>